<dbReference type="InterPro" id="IPR042089">
    <property type="entry name" value="Peptidase_M13_dom_2"/>
</dbReference>
<dbReference type="EMBL" id="CP034464">
    <property type="protein sequence ID" value="AZP14150.1"/>
    <property type="molecule type" value="Genomic_DNA"/>
</dbReference>
<feature type="domain" description="Peptidase M13 N-terminal" evidence="10">
    <location>
        <begin position="59"/>
        <end position="440"/>
    </location>
</feature>
<dbReference type="GO" id="GO:0046872">
    <property type="term" value="F:metal ion binding"/>
    <property type="evidence" value="ECO:0007669"/>
    <property type="project" value="UniProtKB-KW"/>
</dbReference>
<evidence type="ECO:0000256" key="1">
    <source>
        <dbReference type="ARBA" id="ARBA00001947"/>
    </source>
</evidence>
<dbReference type="Proteomes" id="UP000275663">
    <property type="component" value="Chromosome"/>
</dbReference>
<dbReference type="GO" id="GO:0004222">
    <property type="term" value="F:metalloendopeptidase activity"/>
    <property type="evidence" value="ECO:0007669"/>
    <property type="project" value="InterPro"/>
</dbReference>
<evidence type="ECO:0000256" key="2">
    <source>
        <dbReference type="ARBA" id="ARBA00007357"/>
    </source>
</evidence>
<reference evidence="11 12" key="1">
    <citation type="journal article" date="2011" name="Int. J. Syst. Evol. Microbiol.">
        <title>Description of Undibacterium oligocarboniphilum sp. nov., isolated from purified water, and Undibacterium pigrum strain CCUG 49012 as the type strain of Undibacterium parvum sp. nov., and emended descriptions of the genus Undibacterium and the species Undibacterium pigrum.</title>
        <authorList>
            <person name="Eder W."/>
            <person name="Wanner G."/>
            <person name="Ludwig W."/>
            <person name="Busse H.J."/>
            <person name="Ziemke-Kageler F."/>
            <person name="Lang E."/>
        </authorList>
    </citation>
    <scope>NUCLEOTIDE SEQUENCE [LARGE SCALE GENOMIC DNA]</scope>
    <source>
        <strain evidence="11 12">DSM 23061</strain>
    </source>
</reference>
<dbReference type="InterPro" id="IPR000718">
    <property type="entry name" value="Peptidase_M13"/>
</dbReference>
<dbReference type="Pfam" id="PF01431">
    <property type="entry name" value="Peptidase_M13"/>
    <property type="match status" value="1"/>
</dbReference>
<evidence type="ECO:0000256" key="3">
    <source>
        <dbReference type="ARBA" id="ARBA00022670"/>
    </source>
</evidence>
<feature type="signal peptide" evidence="8">
    <location>
        <begin position="1"/>
        <end position="24"/>
    </location>
</feature>
<comment type="similarity">
    <text evidence="2">Belongs to the peptidase M13 family.</text>
</comment>
<proteinExistence type="inferred from homology"/>
<dbReference type="OrthoDB" id="9775677at2"/>
<keyword evidence="7" id="KW-0482">Metalloprotease</keyword>
<dbReference type="InterPro" id="IPR018497">
    <property type="entry name" value="Peptidase_M13_C"/>
</dbReference>
<keyword evidence="4" id="KW-0479">Metal-binding</keyword>
<dbReference type="PANTHER" id="PTHR11733:SF167">
    <property type="entry name" value="FI17812P1-RELATED"/>
    <property type="match status" value="1"/>
</dbReference>
<evidence type="ECO:0000256" key="8">
    <source>
        <dbReference type="SAM" id="SignalP"/>
    </source>
</evidence>
<feature type="domain" description="Peptidase M13 C-terminal" evidence="9">
    <location>
        <begin position="492"/>
        <end position="693"/>
    </location>
</feature>
<organism evidence="11 12">
    <name type="scientific">Undibacterium parvum</name>
    <dbReference type="NCBI Taxonomy" id="401471"/>
    <lineage>
        <taxon>Bacteria</taxon>
        <taxon>Pseudomonadati</taxon>
        <taxon>Pseudomonadota</taxon>
        <taxon>Betaproteobacteria</taxon>
        <taxon>Burkholderiales</taxon>
        <taxon>Oxalobacteraceae</taxon>
        <taxon>Undibacterium</taxon>
    </lineage>
</organism>
<keyword evidence="3" id="KW-0645">Protease</keyword>
<dbReference type="RefSeq" id="WP_126129511.1">
    <property type="nucleotide sequence ID" value="NZ_CP034464.1"/>
</dbReference>
<keyword evidence="8" id="KW-0732">Signal</keyword>
<evidence type="ECO:0000313" key="12">
    <source>
        <dbReference type="Proteomes" id="UP000275663"/>
    </source>
</evidence>
<keyword evidence="5" id="KW-0378">Hydrolase</keyword>
<dbReference type="Pfam" id="PF05649">
    <property type="entry name" value="Peptidase_M13_N"/>
    <property type="match status" value="1"/>
</dbReference>
<gene>
    <name evidence="11" type="ORF">EJN92_20400</name>
</gene>
<dbReference type="InterPro" id="IPR008753">
    <property type="entry name" value="Peptidase_M13_N"/>
</dbReference>
<dbReference type="GO" id="GO:0016485">
    <property type="term" value="P:protein processing"/>
    <property type="evidence" value="ECO:0007669"/>
    <property type="project" value="TreeGrafter"/>
</dbReference>
<protein>
    <submittedName>
        <fullName evidence="11">M13 family peptidase</fullName>
    </submittedName>
</protein>
<evidence type="ECO:0000259" key="9">
    <source>
        <dbReference type="Pfam" id="PF01431"/>
    </source>
</evidence>
<evidence type="ECO:0000256" key="5">
    <source>
        <dbReference type="ARBA" id="ARBA00022801"/>
    </source>
</evidence>
<dbReference type="PROSITE" id="PS51885">
    <property type="entry name" value="NEPRILYSIN"/>
    <property type="match status" value="1"/>
</dbReference>
<dbReference type="GO" id="GO:0005886">
    <property type="term" value="C:plasma membrane"/>
    <property type="evidence" value="ECO:0007669"/>
    <property type="project" value="TreeGrafter"/>
</dbReference>
<dbReference type="CDD" id="cd08662">
    <property type="entry name" value="M13"/>
    <property type="match status" value="1"/>
</dbReference>
<keyword evidence="6" id="KW-0862">Zinc</keyword>
<dbReference type="Gene3D" id="3.40.390.10">
    <property type="entry name" value="Collagenase (Catalytic Domain)"/>
    <property type="match status" value="1"/>
</dbReference>
<evidence type="ECO:0000259" key="10">
    <source>
        <dbReference type="Pfam" id="PF05649"/>
    </source>
</evidence>
<sequence>MLQLRPLSAALLAFGLLSNAAIFAADTTANAALKPDQPLNALPYHPSLDLSSMDTSVDPCEDFYTYSCGGWKAANPIPSDRSSWSVYSKLAQDNQQYLWGILAGFAKNTEGRNASQQKIGDYFASCMDESSVESRGITPLQPTLDLIAGMKDKASLAKVLAQLHLASADEGLFFGFGASQDLSDSNSVIAFATGGGISLPDRDFYTKTDEKSKKMREQYTQHVAKTFELSGVAPAQAQQFSLTVLAIETELAKATLTQVEKRDPYQQFHKMNLKALQALTPNFSWNAYLEGIGKKELTSFNVTEPKFYKKLSQQWQQRSLAELQTYLRWHVLHNASAQLSSPFVQENFAFYSKTLRGVPEQPPRWKYCVGLIDVQLGEALGQEFVKRNFSPELKEQTLRMTLQIEAAMKKDIESLSWMSAKTKAKAQEKLASIVNKIGYPDSWRDYSNFEVKANDFAGNVQRGTVFETRRQLAKIGKPVERAEWGMTPQTVNAYYNPQMNDINFPAGVLQPPLFDNKMDAGPNYGNTGGTIGHEIIHGFDDEGRQFDAKGNLKDWWDKKDAKAFLERSQCIVDQYAGYTIVDDIKINSKLTLGEDSADLGGMLLAWMAWQAEFAEHPSEARDGLSPEQRFFIGFAQWDCANDRPENLRVNALTNPHSPAQFRINGVAVNMPQFHKAFACKAGQAMVKKDQCRVW</sequence>
<dbReference type="PRINTS" id="PR00786">
    <property type="entry name" value="NEPRILYSIN"/>
</dbReference>
<dbReference type="KEGG" id="upv:EJN92_20400"/>
<feature type="chain" id="PRO_5018714342" evidence="8">
    <location>
        <begin position="25"/>
        <end position="694"/>
    </location>
</feature>
<evidence type="ECO:0000313" key="11">
    <source>
        <dbReference type="EMBL" id="AZP14150.1"/>
    </source>
</evidence>
<evidence type="ECO:0000256" key="6">
    <source>
        <dbReference type="ARBA" id="ARBA00022833"/>
    </source>
</evidence>
<dbReference type="Gene3D" id="1.10.1380.10">
    <property type="entry name" value="Neutral endopeptidase , domain2"/>
    <property type="match status" value="1"/>
</dbReference>
<comment type="cofactor">
    <cofactor evidence="1">
        <name>Zn(2+)</name>
        <dbReference type="ChEBI" id="CHEBI:29105"/>
    </cofactor>
</comment>
<dbReference type="AlphaFoldDB" id="A0A3Q9BTK9"/>
<dbReference type="PANTHER" id="PTHR11733">
    <property type="entry name" value="ZINC METALLOPROTEASE FAMILY M13 NEPRILYSIN-RELATED"/>
    <property type="match status" value="1"/>
</dbReference>
<dbReference type="SUPFAM" id="SSF55486">
    <property type="entry name" value="Metalloproteases ('zincins'), catalytic domain"/>
    <property type="match status" value="1"/>
</dbReference>
<keyword evidence="12" id="KW-1185">Reference proteome</keyword>
<accession>A0A3Q9BTK9</accession>
<evidence type="ECO:0000256" key="7">
    <source>
        <dbReference type="ARBA" id="ARBA00023049"/>
    </source>
</evidence>
<dbReference type="InterPro" id="IPR024079">
    <property type="entry name" value="MetalloPept_cat_dom_sf"/>
</dbReference>
<name>A0A3Q9BTK9_9BURK</name>
<evidence type="ECO:0000256" key="4">
    <source>
        <dbReference type="ARBA" id="ARBA00022723"/>
    </source>
</evidence>